<protein>
    <submittedName>
        <fullName evidence="2">Uncharacterized protein</fullName>
    </submittedName>
</protein>
<evidence type="ECO:0000256" key="1">
    <source>
        <dbReference type="SAM" id="MobiDB-lite"/>
    </source>
</evidence>
<feature type="region of interest" description="Disordered" evidence="1">
    <location>
        <begin position="61"/>
        <end position="82"/>
    </location>
</feature>
<keyword evidence="3" id="KW-1185">Reference proteome</keyword>
<dbReference type="Proteomes" id="UP000601099">
    <property type="component" value="Unassembled WGS sequence"/>
</dbReference>
<comment type="caution">
    <text evidence="2">The sequence shown here is derived from an EMBL/GenBank/DDBJ whole genome shotgun (WGS) entry which is preliminary data.</text>
</comment>
<reference evidence="2 3" key="1">
    <citation type="submission" date="2020-11" db="EMBL/GenBank/DDBJ databases">
        <title>Hymenobacter sp.</title>
        <authorList>
            <person name="Kim M.K."/>
        </authorList>
    </citation>
    <scope>NUCLEOTIDE SEQUENCE [LARGE SCALE GENOMIC DNA]</scope>
    <source>
        <strain evidence="2 3">BT594</strain>
    </source>
</reference>
<sequence>MHSYTTTPAQRLAELRRDLATKIRQHPAWVREKRLTQAAADQRLAATRDALADLEQLHAPTPTPVLSATPATSLIKSKSSSQ</sequence>
<name>A0ABS0L1J2_9BACT</name>
<proteinExistence type="predicted"/>
<accession>A0ABS0L1J2</accession>
<evidence type="ECO:0000313" key="2">
    <source>
        <dbReference type="EMBL" id="MBG8553984.1"/>
    </source>
</evidence>
<dbReference type="EMBL" id="JADWYK010000005">
    <property type="protein sequence ID" value="MBG8553984.1"/>
    <property type="molecule type" value="Genomic_DNA"/>
</dbReference>
<organism evidence="2 3">
    <name type="scientific">Hymenobacter guriensis</name>
    <dbReference type="NCBI Taxonomy" id="2793065"/>
    <lineage>
        <taxon>Bacteria</taxon>
        <taxon>Pseudomonadati</taxon>
        <taxon>Bacteroidota</taxon>
        <taxon>Cytophagia</taxon>
        <taxon>Cytophagales</taxon>
        <taxon>Hymenobacteraceae</taxon>
        <taxon>Hymenobacter</taxon>
    </lineage>
</organism>
<evidence type="ECO:0000313" key="3">
    <source>
        <dbReference type="Proteomes" id="UP000601099"/>
    </source>
</evidence>
<feature type="compositionally biased region" description="Polar residues" evidence="1">
    <location>
        <begin position="64"/>
        <end position="82"/>
    </location>
</feature>
<gene>
    <name evidence="2" type="ORF">I5L79_10530</name>
</gene>
<dbReference type="RefSeq" id="WP_196955005.1">
    <property type="nucleotide sequence ID" value="NZ_JADWYK010000005.1"/>
</dbReference>